<dbReference type="PANTHER" id="PTHR35174">
    <property type="entry name" value="BLL7171 PROTEIN-RELATED"/>
    <property type="match status" value="1"/>
</dbReference>
<comment type="similarity">
    <text evidence="1">Belongs to the YciI family.</text>
</comment>
<dbReference type="InterPro" id="IPR011008">
    <property type="entry name" value="Dimeric_a/b-barrel"/>
</dbReference>
<dbReference type="Pfam" id="PF03795">
    <property type="entry name" value="YCII"/>
    <property type="match status" value="1"/>
</dbReference>
<gene>
    <name evidence="3" type="ORF">SVTN_23080</name>
</gene>
<protein>
    <submittedName>
        <fullName evidence="3">Transcriptional regulator</fullName>
    </submittedName>
</protein>
<organism evidence="3 4">
    <name type="scientific">Streptomyces vietnamensis</name>
    <dbReference type="NCBI Taxonomy" id="362257"/>
    <lineage>
        <taxon>Bacteria</taxon>
        <taxon>Bacillati</taxon>
        <taxon>Actinomycetota</taxon>
        <taxon>Actinomycetes</taxon>
        <taxon>Kitasatosporales</taxon>
        <taxon>Streptomycetaceae</taxon>
        <taxon>Streptomyces</taxon>
    </lineage>
</organism>
<name>A0A0B5IAX3_9ACTN</name>
<evidence type="ECO:0000313" key="3">
    <source>
        <dbReference type="EMBL" id="AJF66833.1"/>
    </source>
</evidence>
<dbReference type="STRING" id="362257.SVTN_23080"/>
<sequence length="121" mass="13535">MPRFLSLVRIEENTIDMESADPGFEQRMGELFEEITKAGAMVDTAGLKPTAEATRITWSDGKLSFTDGPFTETKEVVGGYAMLQCKDMAEAVEWGKRFLAVHPPHWKVGLEVREVEEMPEG</sequence>
<evidence type="ECO:0000259" key="2">
    <source>
        <dbReference type="Pfam" id="PF03795"/>
    </source>
</evidence>
<dbReference type="PANTHER" id="PTHR35174:SF1">
    <property type="entry name" value="BLL0086 PROTEIN"/>
    <property type="match status" value="1"/>
</dbReference>
<dbReference type="EMBL" id="CP010407">
    <property type="protein sequence ID" value="AJF66833.1"/>
    <property type="molecule type" value="Genomic_DNA"/>
</dbReference>
<accession>A0A0B5IAX3</accession>
<dbReference type="SUPFAM" id="SSF54909">
    <property type="entry name" value="Dimeric alpha+beta barrel"/>
    <property type="match status" value="1"/>
</dbReference>
<dbReference type="InterPro" id="IPR005545">
    <property type="entry name" value="YCII"/>
</dbReference>
<dbReference type="KEGG" id="svt:SVTN_23080"/>
<dbReference type="AlphaFoldDB" id="A0A0B5IAX3"/>
<evidence type="ECO:0000256" key="1">
    <source>
        <dbReference type="ARBA" id="ARBA00007689"/>
    </source>
</evidence>
<evidence type="ECO:0000313" key="4">
    <source>
        <dbReference type="Proteomes" id="UP000031774"/>
    </source>
</evidence>
<proteinExistence type="inferred from homology"/>
<reference evidence="3 4" key="1">
    <citation type="submission" date="2014-12" db="EMBL/GenBank/DDBJ databases">
        <title>Complete genome sequence of Streptomyces vietnamensis strain GIMV4.0001, a genetic manipulable producer of the benzoisochromanequinone antibiotic granaticin.</title>
        <authorList>
            <person name="Deng M.R."/>
            <person name="Guo J."/>
            <person name="Ma L.Y."/>
            <person name="Feng G.D."/>
            <person name="Mo C.Y."/>
            <person name="Zhu H.H."/>
        </authorList>
    </citation>
    <scope>NUCLEOTIDE SEQUENCE [LARGE SCALE GENOMIC DNA]</scope>
    <source>
        <strain evidence="4">GIMV4.0001</strain>
    </source>
</reference>
<keyword evidence="4" id="KW-1185">Reference proteome</keyword>
<dbReference type="HOGENOM" id="CLU_130902_0_1_11"/>
<feature type="domain" description="YCII-related" evidence="2">
    <location>
        <begin position="26"/>
        <end position="118"/>
    </location>
</feature>
<dbReference type="RefSeq" id="WP_041130804.1">
    <property type="nucleotide sequence ID" value="NZ_CP010407.1"/>
</dbReference>
<dbReference type="Proteomes" id="UP000031774">
    <property type="component" value="Chromosome"/>
</dbReference>
<dbReference type="Gene3D" id="3.30.70.1060">
    <property type="entry name" value="Dimeric alpha+beta barrel"/>
    <property type="match status" value="1"/>
</dbReference>